<dbReference type="SMART" id="SM00382">
    <property type="entry name" value="AAA"/>
    <property type="match status" value="1"/>
</dbReference>
<dbReference type="Gene3D" id="3.40.50.300">
    <property type="entry name" value="P-loop containing nucleotide triphosphate hydrolases"/>
    <property type="match status" value="1"/>
</dbReference>
<dbReference type="InterPro" id="IPR003593">
    <property type="entry name" value="AAA+_ATPase"/>
</dbReference>
<evidence type="ECO:0000259" key="6">
    <source>
        <dbReference type="PROSITE" id="PS50893"/>
    </source>
</evidence>
<evidence type="ECO:0000256" key="1">
    <source>
        <dbReference type="ARBA" id="ARBA00005417"/>
    </source>
</evidence>
<dbReference type="InterPro" id="IPR003439">
    <property type="entry name" value="ABC_transporter-like_ATP-bd"/>
</dbReference>
<dbReference type="PANTHER" id="PTHR42711:SF5">
    <property type="entry name" value="ABC TRANSPORTER ATP-BINDING PROTEIN NATA"/>
    <property type="match status" value="1"/>
</dbReference>
<name>L9ZNY9_9EURY</name>
<keyword evidence="4" id="KW-0067">ATP-binding</keyword>
<gene>
    <name evidence="7" type="ORF">C483_17828</name>
</gene>
<evidence type="ECO:0000256" key="2">
    <source>
        <dbReference type="ARBA" id="ARBA00022448"/>
    </source>
</evidence>
<dbReference type="EMBL" id="AOIM01000041">
    <property type="protein sequence ID" value="ELY87781.1"/>
    <property type="molecule type" value="Genomic_DNA"/>
</dbReference>
<dbReference type="PANTHER" id="PTHR42711">
    <property type="entry name" value="ABC TRANSPORTER ATP-BINDING PROTEIN"/>
    <property type="match status" value="1"/>
</dbReference>
<keyword evidence="8" id="KW-1185">Reference proteome</keyword>
<sequence length="358" mass="37585">MARTEPLTHAASLSSDMTAVVEATALEKRYGETVALSGASLSIPAGEVFGLIGPNGAGKTTLVRALTGTTEPDSGTATVLETSPTAIDRDRLGVLPQDFSPPDRLTARELLAYYAGLYDDPRDPDAVLADVGLADAGDTWYEDLSGGQQRRVCVGSTLVNDPDVLFLDEPTTGIDPAGRRTVWRLIEELAAGGTTVLLTTHDMAEAERLADRVGLLADGSLIAQGTPDALVTEYGGSSRLEIETAADPDALAGLEYPVERARSRTHTAADDTVSSSTPDDTLVVQDIDPAAIGSVVESLDRQGLEYTGLSWTEPDLEDVYLELADRMERERTGNAGDSGAATSDDGDATDLTQTGETA</sequence>
<dbReference type="InterPro" id="IPR017871">
    <property type="entry name" value="ABC_transporter-like_CS"/>
</dbReference>
<evidence type="ECO:0000256" key="5">
    <source>
        <dbReference type="SAM" id="MobiDB-lite"/>
    </source>
</evidence>
<dbReference type="InterPro" id="IPR027417">
    <property type="entry name" value="P-loop_NTPase"/>
</dbReference>
<keyword evidence="3" id="KW-0547">Nucleotide-binding</keyword>
<evidence type="ECO:0000256" key="3">
    <source>
        <dbReference type="ARBA" id="ARBA00022741"/>
    </source>
</evidence>
<dbReference type="SUPFAM" id="SSF52540">
    <property type="entry name" value="P-loop containing nucleoside triphosphate hydrolases"/>
    <property type="match status" value="1"/>
</dbReference>
<evidence type="ECO:0000256" key="4">
    <source>
        <dbReference type="ARBA" id="ARBA00022840"/>
    </source>
</evidence>
<evidence type="ECO:0000313" key="7">
    <source>
        <dbReference type="EMBL" id="ELY87781.1"/>
    </source>
</evidence>
<comment type="caution">
    <text evidence="7">The sequence shown here is derived from an EMBL/GenBank/DDBJ whole genome shotgun (WGS) entry which is preliminary data.</text>
</comment>
<dbReference type="PATRIC" id="fig|1227493.4.peg.3584"/>
<keyword evidence="2" id="KW-0813">Transport</keyword>
<dbReference type="AlphaFoldDB" id="L9ZNY9"/>
<dbReference type="GO" id="GO:0005524">
    <property type="term" value="F:ATP binding"/>
    <property type="evidence" value="ECO:0007669"/>
    <property type="project" value="UniProtKB-KW"/>
</dbReference>
<dbReference type="GO" id="GO:0016887">
    <property type="term" value="F:ATP hydrolysis activity"/>
    <property type="evidence" value="ECO:0007669"/>
    <property type="project" value="InterPro"/>
</dbReference>
<dbReference type="STRING" id="1227493.C483_17828"/>
<feature type="compositionally biased region" description="Low complexity" evidence="5">
    <location>
        <begin position="333"/>
        <end position="343"/>
    </location>
</feature>
<reference evidence="7 8" key="1">
    <citation type="journal article" date="2014" name="PLoS Genet.">
        <title>Phylogenetically driven sequencing of extremely halophilic archaea reveals strategies for static and dynamic osmo-response.</title>
        <authorList>
            <person name="Becker E.A."/>
            <person name="Seitzer P.M."/>
            <person name="Tritt A."/>
            <person name="Larsen D."/>
            <person name="Krusor M."/>
            <person name="Yao A.I."/>
            <person name="Wu D."/>
            <person name="Madern D."/>
            <person name="Eisen J.A."/>
            <person name="Darling A.E."/>
            <person name="Facciotti M.T."/>
        </authorList>
    </citation>
    <scope>NUCLEOTIDE SEQUENCE [LARGE SCALE GENOMIC DNA]</scope>
    <source>
        <strain evidence="7 8">JCM 10989</strain>
    </source>
</reference>
<protein>
    <submittedName>
        <fullName evidence="7">ABC transporter</fullName>
    </submittedName>
</protein>
<accession>L9ZNY9</accession>
<dbReference type="InterPro" id="IPR050763">
    <property type="entry name" value="ABC_transporter_ATP-binding"/>
</dbReference>
<dbReference type="PROSITE" id="PS00211">
    <property type="entry name" value="ABC_TRANSPORTER_1"/>
    <property type="match status" value="1"/>
</dbReference>
<feature type="domain" description="ABC transporter" evidence="6">
    <location>
        <begin position="21"/>
        <end position="243"/>
    </location>
</feature>
<proteinExistence type="inferred from homology"/>
<evidence type="ECO:0000313" key="8">
    <source>
        <dbReference type="Proteomes" id="UP000011519"/>
    </source>
</evidence>
<dbReference type="PROSITE" id="PS50893">
    <property type="entry name" value="ABC_TRANSPORTER_2"/>
    <property type="match status" value="1"/>
</dbReference>
<feature type="region of interest" description="Disordered" evidence="5">
    <location>
        <begin position="327"/>
        <end position="358"/>
    </location>
</feature>
<comment type="similarity">
    <text evidence="1">Belongs to the ABC transporter superfamily.</text>
</comment>
<dbReference type="Proteomes" id="UP000011519">
    <property type="component" value="Unassembled WGS sequence"/>
</dbReference>
<dbReference type="Pfam" id="PF00005">
    <property type="entry name" value="ABC_tran"/>
    <property type="match status" value="1"/>
</dbReference>
<organism evidence="7 8">
    <name type="scientific">Natrialba hulunbeirensis JCM 10989</name>
    <dbReference type="NCBI Taxonomy" id="1227493"/>
    <lineage>
        <taxon>Archaea</taxon>
        <taxon>Methanobacteriati</taxon>
        <taxon>Methanobacteriota</taxon>
        <taxon>Stenosarchaea group</taxon>
        <taxon>Halobacteria</taxon>
        <taxon>Halobacteriales</taxon>
        <taxon>Natrialbaceae</taxon>
        <taxon>Natrialba</taxon>
    </lineage>
</organism>
<dbReference type="CDD" id="cd03230">
    <property type="entry name" value="ABC_DR_subfamily_A"/>
    <property type="match status" value="1"/>
</dbReference>